<proteinExistence type="predicted"/>
<dbReference type="PROSITE" id="PS50011">
    <property type="entry name" value="PROTEIN_KINASE_DOM"/>
    <property type="match status" value="1"/>
</dbReference>
<dbReference type="OrthoDB" id="4062651at2759"/>
<dbReference type="Pfam" id="PF00069">
    <property type="entry name" value="Pkinase"/>
    <property type="match status" value="1"/>
</dbReference>
<sequence length="167" mass="18933">YIKRPKLLCLDDPEETKLLPALLLGEITILERLKVQHHPNIARYFGCTTRRGRITGIVLEKYEVILQYRFEDDPRRLDIQGCMKQIQEGIEHLHSLGLAHNDLNPMNIGFTKDDVPVIFDFGSCREFGEPLISAGTPGWVDEDCVESAAQNDIAVLARLESSMINTQ</sequence>
<feature type="non-terminal residue" evidence="2">
    <location>
        <position position="167"/>
    </location>
</feature>
<dbReference type="SUPFAM" id="SSF56112">
    <property type="entry name" value="Protein kinase-like (PK-like)"/>
    <property type="match status" value="1"/>
</dbReference>
<accession>A0A6G1L2S4</accession>
<dbReference type="PANTHER" id="PTHR44167">
    <property type="entry name" value="OVARIAN-SPECIFIC SERINE/THREONINE-PROTEIN KINASE LOK-RELATED"/>
    <property type="match status" value="1"/>
</dbReference>
<dbReference type="GO" id="GO:0005634">
    <property type="term" value="C:nucleus"/>
    <property type="evidence" value="ECO:0007669"/>
    <property type="project" value="TreeGrafter"/>
</dbReference>
<evidence type="ECO:0000313" key="3">
    <source>
        <dbReference type="Proteomes" id="UP000799436"/>
    </source>
</evidence>
<keyword evidence="3" id="KW-1185">Reference proteome</keyword>
<dbReference type="GO" id="GO:0044773">
    <property type="term" value="P:mitotic DNA damage checkpoint signaling"/>
    <property type="evidence" value="ECO:0007669"/>
    <property type="project" value="TreeGrafter"/>
</dbReference>
<reference evidence="2" key="1">
    <citation type="journal article" date="2020" name="Stud. Mycol.">
        <title>101 Dothideomycetes genomes: a test case for predicting lifestyles and emergence of pathogens.</title>
        <authorList>
            <person name="Haridas S."/>
            <person name="Albert R."/>
            <person name="Binder M."/>
            <person name="Bloem J."/>
            <person name="Labutti K."/>
            <person name="Salamov A."/>
            <person name="Andreopoulos B."/>
            <person name="Baker S."/>
            <person name="Barry K."/>
            <person name="Bills G."/>
            <person name="Bluhm B."/>
            <person name="Cannon C."/>
            <person name="Castanera R."/>
            <person name="Culley D."/>
            <person name="Daum C."/>
            <person name="Ezra D."/>
            <person name="Gonzalez J."/>
            <person name="Henrissat B."/>
            <person name="Kuo A."/>
            <person name="Liang C."/>
            <person name="Lipzen A."/>
            <person name="Lutzoni F."/>
            <person name="Magnuson J."/>
            <person name="Mondo S."/>
            <person name="Nolan M."/>
            <person name="Ohm R."/>
            <person name="Pangilinan J."/>
            <person name="Park H.-J."/>
            <person name="Ramirez L."/>
            <person name="Alfaro M."/>
            <person name="Sun H."/>
            <person name="Tritt A."/>
            <person name="Yoshinaga Y."/>
            <person name="Zwiers L.-H."/>
            <person name="Turgeon B."/>
            <person name="Goodwin S."/>
            <person name="Spatafora J."/>
            <person name="Crous P."/>
            <person name="Grigoriev I."/>
        </authorList>
    </citation>
    <scope>NUCLEOTIDE SEQUENCE</scope>
    <source>
        <strain evidence="2">CBS 116005</strain>
    </source>
</reference>
<dbReference type="Gene3D" id="1.10.510.10">
    <property type="entry name" value="Transferase(Phosphotransferase) domain 1"/>
    <property type="match status" value="1"/>
</dbReference>
<dbReference type="InterPro" id="IPR000719">
    <property type="entry name" value="Prot_kinase_dom"/>
</dbReference>
<evidence type="ECO:0000259" key="1">
    <source>
        <dbReference type="PROSITE" id="PS50011"/>
    </source>
</evidence>
<evidence type="ECO:0000313" key="2">
    <source>
        <dbReference type="EMBL" id="KAF2766892.1"/>
    </source>
</evidence>
<protein>
    <recommendedName>
        <fullName evidence="1">Protein kinase domain-containing protein</fullName>
    </recommendedName>
</protein>
<dbReference type="AlphaFoldDB" id="A0A6G1L2S4"/>
<dbReference type="InterPro" id="IPR011009">
    <property type="entry name" value="Kinase-like_dom_sf"/>
</dbReference>
<feature type="non-terminal residue" evidence="2">
    <location>
        <position position="1"/>
    </location>
</feature>
<dbReference type="PANTHER" id="PTHR44167:SF24">
    <property type="entry name" value="SERINE_THREONINE-PROTEIN KINASE CHK2"/>
    <property type="match status" value="1"/>
</dbReference>
<feature type="domain" description="Protein kinase" evidence="1">
    <location>
        <begin position="1"/>
        <end position="167"/>
    </location>
</feature>
<dbReference type="GO" id="GO:0004674">
    <property type="term" value="F:protein serine/threonine kinase activity"/>
    <property type="evidence" value="ECO:0007669"/>
    <property type="project" value="TreeGrafter"/>
</dbReference>
<gene>
    <name evidence="2" type="ORF">EJ03DRAFT_254282</name>
</gene>
<dbReference type="GO" id="GO:0005524">
    <property type="term" value="F:ATP binding"/>
    <property type="evidence" value="ECO:0007669"/>
    <property type="project" value="InterPro"/>
</dbReference>
<organism evidence="2 3">
    <name type="scientific">Teratosphaeria nubilosa</name>
    <dbReference type="NCBI Taxonomy" id="161662"/>
    <lineage>
        <taxon>Eukaryota</taxon>
        <taxon>Fungi</taxon>
        <taxon>Dikarya</taxon>
        <taxon>Ascomycota</taxon>
        <taxon>Pezizomycotina</taxon>
        <taxon>Dothideomycetes</taxon>
        <taxon>Dothideomycetidae</taxon>
        <taxon>Mycosphaerellales</taxon>
        <taxon>Teratosphaeriaceae</taxon>
        <taxon>Teratosphaeria</taxon>
    </lineage>
</organism>
<name>A0A6G1L2S4_9PEZI</name>
<dbReference type="EMBL" id="ML995864">
    <property type="protein sequence ID" value="KAF2766892.1"/>
    <property type="molecule type" value="Genomic_DNA"/>
</dbReference>
<dbReference type="Proteomes" id="UP000799436">
    <property type="component" value="Unassembled WGS sequence"/>
</dbReference>